<gene>
    <name evidence="1" type="ORF">ACAOBT_LOCUS22048</name>
</gene>
<protein>
    <submittedName>
        <fullName evidence="1">Uncharacterized protein</fullName>
    </submittedName>
</protein>
<reference evidence="1" key="1">
    <citation type="submission" date="2022-03" db="EMBL/GenBank/DDBJ databases">
        <authorList>
            <person name="Sayadi A."/>
        </authorList>
    </citation>
    <scope>NUCLEOTIDE SEQUENCE</scope>
</reference>
<dbReference type="OrthoDB" id="8783038at2759"/>
<dbReference type="Proteomes" id="UP001152888">
    <property type="component" value="Unassembled WGS sequence"/>
</dbReference>
<sequence>MAENSTTNYKKTVGINSLYKNPEAYNQAVLLMKVGKLQNKSLDIHIIYLLHYFQLQICTICVCEDRNYHLSLLFQDA</sequence>
<evidence type="ECO:0000313" key="1">
    <source>
        <dbReference type="EMBL" id="CAH1994304.1"/>
    </source>
</evidence>
<name>A0A9P0LGI8_ACAOB</name>
<organism evidence="1 2">
    <name type="scientific">Acanthoscelides obtectus</name>
    <name type="common">Bean weevil</name>
    <name type="synonym">Bruchus obtectus</name>
    <dbReference type="NCBI Taxonomy" id="200917"/>
    <lineage>
        <taxon>Eukaryota</taxon>
        <taxon>Metazoa</taxon>
        <taxon>Ecdysozoa</taxon>
        <taxon>Arthropoda</taxon>
        <taxon>Hexapoda</taxon>
        <taxon>Insecta</taxon>
        <taxon>Pterygota</taxon>
        <taxon>Neoptera</taxon>
        <taxon>Endopterygota</taxon>
        <taxon>Coleoptera</taxon>
        <taxon>Polyphaga</taxon>
        <taxon>Cucujiformia</taxon>
        <taxon>Chrysomeloidea</taxon>
        <taxon>Chrysomelidae</taxon>
        <taxon>Bruchinae</taxon>
        <taxon>Bruchini</taxon>
        <taxon>Acanthoscelides</taxon>
    </lineage>
</organism>
<proteinExistence type="predicted"/>
<dbReference type="AlphaFoldDB" id="A0A9P0LGI8"/>
<keyword evidence="2" id="KW-1185">Reference proteome</keyword>
<accession>A0A9P0LGI8</accession>
<comment type="caution">
    <text evidence="1">The sequence shown here is derived from an EMBL/GenBank/DDBJ whole genome shotgun (WGS) entry which is preliminary data.</text>
</comment>
<evidence type="ECO:0000313" key="2">
    <source>
        <dbReference type="Proteomes" id="UP001152888"/>
    </source>
</evidence>
<dbReference type="EMBL" id="CAKOFQ010007196">
    <property type="protein sequence ID" value="CAH1994304.1"/>
    <property type="molecule type" value="Genomic_DNA"/>
</dbReference>